<dbReference type="PANTHER" id="PTHR33107:SF5">
    <property type="entry name" value="KUNITZ TRYPSIN INHIBITOR 5"/>
    <property type="match status" value="1"/>
</dbReference>
<reference evidence="3" key="2">
    <citation type="journal article" date="2024" name="Plant">
        <title>Genomic evolution and insights into agronomic trait innovations of Sesamum species.</title>
        <authorList>
            <person name="Miao H."/>
            <person name="Wang L."/>
            <person name="Qu L."/>
            <person name="Liu H."/>
            <person name="Sun Y."/>
            <person name="Le M."/>
            <person name="Wang Q."/>
            <person name="Wei S."/>
            <person name="Zheng Y."/>
            <person name="Lin W."/>
            <person name="Duan Y."/>
            <person name="Cao H."/>
            <person name="Xiong S."/>
            <person name="Wang X."/>
            <person name="Wei L."/>
            <person name="Li C."/>
            <person name="Ma Q."/>
            <person name="Ju M."/>
            <person name="Zhao R."/>
            <person name="Li G."/>
            <person name="Mu C."/>
            <person name="Tian Q."/>
            <person name="Mei H."/>
            <person name="Zhang T."/>
            <person name="Gao T."/>
            <person name="Zhang H."/>
        </authorList>
    </citation>
    <scope>NUCLEOTIDE SEQUENCE</scope>
    <source>
        <strain evidence="3">3651</strain>
    </source>
</reference>
<proteinExistence type="inferred from homology"/>
<evidence type="ECO:0000256" key="2">
    <source>
        <dbReference type="ARBA" id="ARBA00022737"/>
    </source>
</evidence>
<dbReference type="PANTHER" id="PTHR33107">
    <property type="entry name" value="KUNITZ TRYPSIN INHIBITOR 2"/>
    <property type="match status" value="1"/>
</dbReference>
<sequence length="438" mass="49307">MTHTQISKHLAAFEKLKILLGKWGRHHNLLNQILAHTITVGIFQHYLACRLLSAYAKLNKLVEGRKIFEQMRNPDVGSWTSLQNLYLNSKQPMKALMVFYELMLSDSAKPDSHSLVAALSSCARLKDLRNGRAIHGIVYKYLKEPRPNVHNALIDMYVKNGRVHIAEQTKKQKQLVTIEDRTAKISHKPHLPGSSSYNPSASCGLKSSYKKRDHIVTIHTSIVLAREDYLIMKTSQLFLSFFLFTIFTNSLLSAAAEEPAPVLDTDRNLVRAGVDYYILPVIRGRGGGLTLGSTGNETCPLDVVQEQLEVKNGLPLTFRPVNSKKGVVRVWTDQNIKFSAATICVQSTVWKLDNYDVSTGKYFITTGGVEGKPGRETISNWFKIEKYGDEYKLVFCPTVCDYCKVICKDVGIYVEDGKRRLGLTEDAPFRVMFKKASS</sequence>
<evidence type="ECO:0000256" key="1">
    <source>
        <dbReference type="ARBA" id="ARBA00005440"/>
    </source>
</evidence>
<dbReference type="Gene3D" id="2.80.10.50">
    <property type="match status" value="1"/>
</dbReference>
<dbReference type="InterPro" id="IPR002885">
    <property type="entry name" value="PPR_rpt"/>
</dbReference>
<reference evidence="3" key="1">
    <citation type="submission" date="2020-06" db="EMBL/GenBank/DDBJ databases">
        <authorList>
            <person name="Li T."/>
            <person name="Hu X."/>
            <person name="Zhang T."/>
            <person name="Song X."/>
            <person name="Zhang H."/>
            <person name="Dai N."/>
            <person name="Sheng W."/>
            <person name="Hou X."/>
            <person name="Wei L."/>
        </authorList>
    </citation>
    <scope>NUCLEOTIDE SEQUENCE</scope>
    <source>
        <strain evidence="3">3651</strain>
        <tissue evidence="3">Leaf</tissue>
    </source>
</reference>
<name>A0AAE2CN26_9LAMI</name>
<dbReference type="AlphaFoldDB" id="A0AAE2CN26"/>
<keyword evidence="2" id="KW-0677">Repeat</keyword>
<comment type="caution">
    <text evidence="3">The sequence shown here is derived from an EMBL/GenBank/DDBJ whole genome shotgun (WGS) entry which is preliminary data.</text>
</comment>
<dbReference type="Pfam" id="PF00197">
    <property type="entry name" value="Kunitz_legume"/>
    <property type="match status" value="1"/>
</dbReference>
<dbReference type="CDD" id="cd23375">
    <property type="entry name" value="beta-trefoil_STI_VvMLP-like"/>
    <property type="match status" value="1"/>
</dbReference>
<accession>A0AAE2CN26</accession>
<dbReference type="Gene3D" id="1.25.40.10">
    <property type="entry name" value="Tetratricopeptide repeat domain"/>
    <property type="match status" value="1"/>
</dbReference>
<dbReference type="EMBL" id="JACGWO010000005">
    <property type="protein sequence ID" value="KAK4428195.1"/>
    <property type="molecule type" value="Genomic_DNA"/>
</dbReference>
<keyword evidence="4" id="KW-1185">Reference proteome</keyword>
<evidence type="ECO:0000313" key="3">
    <source>
        <dbReference type="EMBL" id="KAK4428195.1"/>
    </source>
</evidence>
<comment type="similarity">
    <text evidence="1">Belongs to the protease inhibitor I3 (leguminous Kunitz-type inhibitor) family.</text>
</comment>
<protein>
    <submittedName>
        <fullName evidence="3">Kunitz trypsin inhibitor 5</fullName>
    </submittedName>
</protein>
<evidence type="ECO:0000313" key="4">
    <source>
        <dbReference type="Proteomes" id="UP001293254"/>
    </source>
</evidence>
<dbReference type="PRINTS" id="PR00291">
    <property type="entry name" value="KUNITZINHBTR"/>
</dbReference>
<dbReference type="GO" id="GO:0004866">
    <property type="term" value="F:endopeptidase inhibitor activity"/>
    <property type="evidence" value="ECO:0007669"/>
    <property type="project" value="InterPro"/>
</dbReference>
<dbReference type="Pfam" id="PF01535">
    <property type="entry name" value="PPR"/>
    <property type="match status" value="2"/>
</dbReference>
<organism evidence="3 4">
    <name type="scientific">Sesamum alatum</name>
    <dbReference type="NCBI Taxonomy" id="300844"/>
    <lineage>
        <taxon>Eukaryota</taxon>
        <taxon>Viridiplantae</taxon>
        <taxon>Streptophyta</taxon>
        <taxon>Embryophyta</taxon>
        <taxon>Tracheophyta</taxon>
        <taxon>Spermatophyta</taxon>
        <taxon>Magnoliopsida</taxon>
        <taxon>eudicotyledons</taxon>
        <taxon>Gunneridae</taxon>
        <taxon>Pentapetalae</taxon>
        <taxon>asterids</taxon>
        <taxon>lamiids</taxon>
        <taxon>Lamiales</taxon>
        <taxon>Pedaliaceae</taxon>
        <taxon>Sesamum</taxon>
    </lineage>
</organism>
<dbReference type="SMART" id="SM00452">
    <property type="entry name" value="STI"/>
    <property type="match status" value="1"/>
</dbReference>
<dbReference type="InterPro" id="IPR011990">
    <property type="entry name" value="TPR-like_helical_dom_sf"/>
</dbReference>
<dbReference type="InterPro" id="IPR002160">
    <property type="entry name" value="Prot_inh_Kunz-lg"/>
</dbReference>
<dbReference type="InterPro" id="IPR011065">
    <property type="entry name" value="Kunitz_inhibitor_STI-like_sf"/>
</dbReference>
<dbReference type="SUPFAM" id="SSF50386">
    <property type="entry name" value="STI-like"/>
    <property type="match status" value="1"/>
</dbReference>
<dbReference type="Proteomes" id="UP001293254">
    <property type="component" value="Unassembled WGS sequence"/>
</dbReference>
<gene>
    <name evidence="3" type="ORF">Salat_1588500</name>
</gene>